<dbReference type="eggNOG" id="COG3386">
    <property type="taxonomic scope" value="Bacteria"/>
</dbReference>
<feature type="repeat" description="NHL" evidence="2">
    <location>
        <begin position="478"/>
        <end position="508"/>
    </location>
</feature>
<sequence>MLFPQLVRLAVLTSILPALAFDGAAQPAPAYTFTTYVGRNNIGYVDGEGTQARFHEPAGLACDADGNLYVVDPGTNLIRKITPAASVSTFAGTPTGWGLVDGPAASARFGLPQGVAVGADGTVYIADTGNAAIRIITPDGSVRILAGGRSGSQDGYGTGATFNLPEAVAVNAAGVVYVADSGNNTVRRIEEGNVTTLAGLAGASAGAVDGAGSDARFNGPKGIAVDANGTVYVADTSNHIIRKVTPSGVVTTLAGSPGISGNSDGAGDAARFNAPTDIAVDDAGTIYVVDQSGSLRKITPEGVVTSLASGFSYPRGVAFDRSSGVFFVADTGHHVIKRVTPNGSVTVFAGADVLVRSADGVGLNAQFTSPRGLTVAADGTVFVADSNAYVIRKVTPGLLVTTWAGSLVRPIYQTVDGQGSNAGFGNPTGIAVDAAGNLFVADFKATIRKIDATGYVSTVAGAHGLDGSLDGEKTAARFNAPHGLAVDQHGNLYVADTFNHSIRKIDAAGQVTTPYGVSGVEGTVDGIGNAARFGSPTALAFDRDGSLFVADGHRVRRISPEGVVTTVAGTANATGSIDGVGAAATFGEIKGLAVDRAGNVFVAENTTHVIRRITPDGTVVTIGGLAGSIGTADGVGSAARFNEPWGLALDRFGHLYIVDSGNNTIRKGVIVGATAPAITKDPVAKAAGAGRQASFTLTATGLPAPQFQWQRKRAGESDFVALSEIAEFSGVETATLTVTTAAAMTGDQFRCVVENGIGPAVTSGTATLTVVPPPSFSSEAETTFTVGAAGRFQVAAAGATVLALKSGALPAWAHFDPATGILSGTPTELAAPLQLVFEAGNAAVTPTEQPFTLKISAGPLVVADPVAHTANAGATAILSVDAAGVAPLSYRWTKDGVPVVNSTRISGADGPVLALGRTQLADGGTYAVTVTGPDGTAVTSRAAVLSVAQPPTISTAPASAIVASGARANFTVAATSNSPLAFQWLYNGDPVAGENASMYAIAAVNPGWSGLYSVRVSDAATAVETTPVILGVPIDQKLWGWGSEAGADIVHPNGNLYDQVLLTSSTVALKADPGQVTRVSFIDLSDDIVQVEFSGAGTLHVQLKNAAAPAAPLFYNQNVSYVKGHAGITIVGADETTHLSVFSVGRVTAVNQGLFRPEVNYDGMADIAFIAISSANGKFGGLYAGNAVCSETTGVTGIFAPGVEFTYRVVISDINASDSAQPWLLLGAAEDVRIAGGDLAQANHRPLAVGGFSALQMIAGSNSHGVGLPAQPLRARVERDGDDITDELTLRY</sequence>
<dbReference type="PROSITE" id="PS51125">
    <property type="entry name" value="NHL"/>
    <property type="match status" value="3"/>
</dbReference>
<dbReference type="Pfam" id="PF05345">
    <property type="entry name" value="He_PIG"/>
    <property type="match status" value="1"/>
</dbReference>
<dbReference type="Pfam" id="PF01436">
    <property type="entry name" value="NHL"/>
    <property type="match status" value="5"/>
</dbReference>
<gene>
    <name evidence="5" type="ordered locus">Oter_2854</name>
</gene>
<dbReference type="PROSITE" id="PS50835">
    <property type="entry name" value="IG_LIKE"/>
    <property type="match status" value="2"/>
</dbReference>
<dbReference type="PANTHER" id="PTHR13833:SF71">
    <property type="entry name" value="NHL DOMAIN-CONTAINING PROTEIN"/>
    <property type="match status" value="1"/>
</dbReference>
<feature type="repeat" description="NHL" evidence="2">
    <location>
        <begin position="366"/>
        <end position="397"/>
    </location>
</feature>
<dbReference type="InterPro" id="IPR001258">
    <property type="entry name" value="NHL_repeat"/>
</dbReference>
<dbReference type="Gene3D" id="2.120.10.30">
    <property type="entry name" value="TolB, C-terminal domain"/>
    <property type="match status" value="6"/>
</dbReference>
<dbReference type="InterPro" id="IPR056822">
    <property type="entry name" value="TEN_NHL"/>
</dbReference>
<feature type="domain" description="Ig-like" evidence="4">
    <location>
        <begin position="676"/>
        <end position="769"/>
    </location>
</feature>
<evidence type="ECO:0000256" key="3">
    <source>
        <dbReference type="SAM" id="SignalP"/>
    </source>
</evidence>
<keyword evidence="3" id="KW-0732">Signal</keyword>
<dbReference type="SUPFAM" id="SSF49313">
    <property type="entry name" value="Cadherin-like"/>
    <property type="match status" value="1"/>
</dbReference>
<dbReference type="SMART" id="SM00409">
    <property type="entry name" value="IG"/>
    <property type="match status" value="3"/>
</dbReference>
<dbReference type="InterPro" id="IPR007110">
    <property type="entry name" value="Ig-like_dom"/>
</dbReference>
<dbReference type="InterPro" id="IPR003599">
    <property type="entry name" value="Ig_sub"/>
</dbReference>
<feature type="chain" id="PRO_5002774991" evidence="3">
    <location>
        <begin position="21"/>
        <end position="1292"/>
    </location>
</feature>
<dbReference type="RefSeq" id="WP_012375670.1">
    <property type="nucleotide sequence ID" value="NC_010571.1"/>
</dbReference>
<dbReference type="Pfam" id="PF07679">
    <property type="entry name" value="I-set"/>
    <property type="match status" value="1"/>
</dbReference>
<evidence type="ECO:0000313" key="5">
    <source>
        <dbReference type="EMBL" id="ACB76135.1"/>
    </source>
</evidence>
<dbReference type="InterPro" id="IPR013783">
    <property type="entry name" value="Ig-like_fold"/>
</dbReference>
<dbReference type="CDD" id="cd14953">
    <property type="entry name" value="NHL_like_1"/>
    <property type="match status" value="1"/>
</dbReference>
<dbReference type="Gene3D" id="2.60.40.10">
    <property type="entry name" value="Immunoglobulins"/>
    <property type="match status" value="4"/>
</dbReference>
<dbReference type="OrthoDB" id="9799230at2"/>
<dbReference type="Pfam" id="PF25021">
    <property type="entry name" value="TEN_NHL"/>
    <property type="match status" value="1"/>
</dbReference>
<evidence type="ECO:0000256" key="1">
    <source>
        <dbReference type="ARBA" id="ARBA00022737"/>
    </source>
</evidence>
<name>B1ZX83_OPITP</name>
<evidence type="ECO:0000313" key="6">
    <source>
        <dbReference type="Proteomes" id="UP000007013"/>
    </source>
</evidence>
<dbReference type="Proteomes" id="UP000007013">
    <property type="component" value="Chromosome"/>
</dbReference>
<dbReference type="STRING" id="452637.Oter_2854"/>
<feature type="repeat" description="NHL" evidence="2">
    <location>
        <begin position="212"/>
        <end position="247"/>
    </location>
</feature>
<reference evidence="5 6" key="1">
    <citation type="journal article" date="2011" name="J. Bacteriol.">
        <title>Genome sequence of the verrucomicrobium Opitutus terrae PB90-1, an abundant inhabitant of rice paddy soil ecosystems.</title>
        <authorList>
            <person name="van Passel M.W."/>
            <person name="Kant R."/>
            <person name="Palva A."/>
            <person name="Copeland A."/>
            <person name="Lucas S."/>
            <person name="Lapidus A."/>
            <person name="Glavina del Rio T."/>
            <person name="Pitluck S."/>
            <person name="Goltsman E."/>
            <person name="Clum A."/>
            <person name="Sun H."/>
            <person name="Schmutz J."/>
            <person name="Larimer F.W."/>
            <person name="Land M.L."/>
            <person name="Hauser L."/>
            <person name="Kyrpides N."/>
            <person name="Mikhailova N."/>
            <person name="Richardson P.P."/>
            <person name="Janssen P.H."/>
            <person name="de Vos W.M."/>
            <person name="Smidt H."/>
        </authorList>
    </citation>
    <scope>NUCLEOTIDE SEQUENCE [LARGE SCALE GENOMIC DNA]</scope>
    <source>
        <strain evidence="6">DSM 11246 / JCM 15787 / PB90-1</strain>
    </source>
</reference>
<dbReference type="GO" id="GO:0016020">
    <property type="term" value="C:membrane"/>
    <property type="evidence" value="ECO:0007669"/>
    <property type="project" value="InterPro"/>
</dbReference>
<dbReference type="InterPro" id="IPR015919">
    <property type="entry name" value="Cadherin-like_sf"/>
</dbReference>
<dbReference type="GO" id="GO:0005509">
    <property type="term" value="F:calcium ion binding"/>
    <property type="evidence" value="ECO:0007669"/>
    <property type="project" value="InterPro"/>
</dbReference>
<keyword evidence="1" id="KW-0677">Repeat</keyword>
<dbReference type="SUPFAM" id="SSF63825">
    <property type="entry name" value="YWTD domain"/>
    <property type="match status" value="1"/>
</dbReference>
<dbReference type="InterPro" id="IPR013098">
    <property type="entry name" value="Ig_I-set"/>
</dbReference>
<dbReference type="eggNOG" id="COG3391">
    <property type="taxonomic scope" value="Bacteria"/>
</dbReference>
<keyword evidence="6" id="KW-1185">Reference proteome</keyword>
<dbReference type="InterPro" id="IPR036179">
    <property type="entry name" value="Ig-like_dom_sf"/>
</dbReference>
<dbReference type="KEGG" id="ote:Oter_2854"/>
<evidence type="ECO:0000259" key="4">
    <source>
        <dbReference type="PROSITE" id="PS50835"/>
    </source>
</evidence>
<organism evidence="5 6">
    <name type="scientific">Opitutus terrae (strain DSM 11246 / JCM 15787 / PB90-1)</name>
    <dbReference type="NCBI Taxonomy" id="452637"/>
    <lineage>
        <taxon>Bacteria</taxon>
        <taxon>Pseudomonadati</taxon>
        <taxon>Verrucomicrobiota</taxon>
        <taxon>Opitutia</taxon>
        <taxon>Opitutales</taxon>
        <taxon>Opitutaceae</taxon>
        <taxon>Opitutus</taxon>
    </lineage>
</organism>
<feature type="signal peptide" evidence="3">
    <location>
        <begin position="1"/>
        <end position="20"/>
    </location>
</feature>
<accession>B1ZX83</accession>
<evidence type="ECO:0000256" key="2">
    <source>
        <dbReference type="PROSITE-ProRule" id="PRU00504"/>
    </source>
</evidence>
<dbReference type="SUPFAM" id="SSF48726">
    <property type="entry name" value="Immunoglobulin"/>
    <property type="match status" value="3"/>
</dbReference>
<dbReference type="SUPFAM" id="SSF63829">
    <property type="entry name" value="Calcium-dependent phosphotriesterase"/>
    <property type="match status" value="2"/>
</dbReference>
<dbReference type="HOGENOM" id="CLU_279106_0_0_0"/>
<feature type="domain" description="Ig-like" evidence="4">
    <location>
        <begin position="859"/>
        <end position="946"/>
    </location>
</feature>
<proteinExistence type="predicted"/>
<dbReference type="InterPro" id="IPR011042">
    <property type="entry name" value="6-blade_b-propeller_TolB-like"/>
</dbReference>
<protein>
    <submittedName>
        <fullName evidence="5">SMP-30/Gluconolaconase/LRE domain protein</fullName>
    </submittedName>
</protein>
<dbReference type="PANTHER" id="PTHR13833">
    <property type="match status" value="1"/>
</dbReference>
<dbReference type="EMBL" id="CP001032">
    <property type="protein sequence ID" value="ACB76135.1"/>
    <property type="molecule type" value="Genomic_DNA"/>
</dbReference>